<dbReference type="InterPro" id="IPR019539">
    <property type="entry name" value="GalKase_N"/>
</dbReference>
<dbReference type="UniPathway" id="UPA00214"/>
<dbReference type="Proteomes" id="UP000215002">
    <property type="component" value="Chromosome"/>
</dbReference>
<organism evidence="16 17">
    <name type="scientific">Mucilaginibacter xinganensis</name>
    <dbReference type="NCBI Taxonomy" id="1234841"/>
    <lineage>
        <taxon>Bacteria</taxon>
        <taxon>Pseudomonadati</taxon>
        <taxon>Bacteroidota</taxon>
        <taxon>Sphingobacteriia</taxon>
        <taxon>Sphingobacteriales</taxon>
        <taxon>Sphingobacteriaceae</taxon>
        <taxon>Mucilaginibacter</taxon>
    </lineage>
</organism>
<evidence type="ECO:0000256" key="7">
    <source>
        <dbReference type="ARBA" id="ARBA00022840"/>
    </source>
</evidence>
<dbReference type="InterPro" id="IPR006204">
    <property type="entry name" value="GHMP_kinase_N_dom"/>
</dbReference>
<dbReference type="PANTHER" id="PTHR10457">
    <property type="entry name" value="MEVALONATE KINASE/GALACTOKINASE"/>
    <property type="match status" value="1"/>
</dbReference>
<comment type="similarity">
    <text evidence="1 11">Belongs to the GHMP kinase family. GalK subfamily.</text>
</comment>
<dbReference type="InterPro" id="IPR013750">
    <property type="entry name" value="GHMP_kinase_C_dom"/>
</dbReference>
<dbReference type="NCBIfam" id="NF003705">
    <property type="entry name" value="PRK05322.1"/>
    <property type="match status" value="1"/>
</dbReference>
<dbReference type="GO" id="GO:0006012">
    <property type="term" value="P:galactose metabolic process"/>
    <property type="evidence" value="ECO:0007669"/>
    <property type="project" value="UniProtKB-UniRule"/>
</dbReference>
<sequence length="385" mass="42788">MNHFLRQEFNKLYNKEAENAYFCPGRVNLIGEHIDYNGGLVMPCAITFGTYLLVSPNNDGVFRFRSLNFDDKLDIPVQDDYGKTAEYWFNYPLGVIDYFLKDGHPVVGLDMLFYGDIPISSGLSSSASIEVVTAFALNNLMKGGYSKLDLVKLSKSVENNFIMVNCGIMDQFAVAFGEKNKALMLNCDTLDYQAVDSNLGEYILAIINTNKPRKLAESKYNERVQECQAALQALQLELDINNLCDIDTETFNKYSGLITNEVIYKRAKHVIEENDRVKLAAVALSKNELEEFGRLMYASHDSLRDLYEVSGAELDAVAEYCKTDSDVVGARMTGAGFGGCAIALVKESAFESFSKKVTAYYTDKIGYAPSVYRSLIGDGVVELAG</sequence>
<feature type="domain" description="Galactokinase N-terminal" evidence="15">
    <location>
        <begin position="7"/>
        <end position="56"/>
    </location>
</feature>
<proteinExistence type="inferred from homology"/>
<evidence type="ECO:0000256" key="11">
    <source>
        <dbReference type="HAMAP-Rule" id="MF_00246"/>
    </source>
</evidence>
<feature type="active site" description="Proton acceptor" evidence="11">
    <location>
        <position position="170"/>
    </location>
</feature>
<dbReference type="FunFam" id="3.30.70.890:FF:000001">
    <property type="entry name" value="Galactokinase"/>
    <property type="match status" value="1"/>
</dbReference>
<feature type="binding site" evidence="11">
    <location>
        <position position="220"/>
    </location>
    <ligand>
        <name>substrate</name>
    </ligand>
</feature>
<dbReference type="InterPro" id="IPR022963">
    <property type="entry name" value="Galactokinase_bac"/>
</dbReference>
<feature type="binding site" evidence="11">
    <location>
        <position position="126"/>
    </location>
    <ligand>
        <name>Mg(2+)</name>
        <dbReference type="ChEBI" id="CHEBI:18420"/>
    </ligand>
</feature>
<keyword evidence="8 11" id="KW-0460">Magnesium</keyword>
<evidence type="ECO:0000256" key="5">
    <source>
        <dbReference type="ARBA" id="ARBA00022741"/>
    </source>
</evidence>
<dbReference type="Gene3D" id="3.30.70.890">
    <property type="entry name" value="GHMP kinase, C-terminal domain"/>
    <property type="match status" value="1"/>
</dbReference>
<evidence type="ECO:0000313" key="17">
    <source>
        <dbReference type="Proteomes" id="UP000215002"/>
    </source>
</evidence>
<dbReference type="FunFam" id="3.30.230.10:FF:000017">
    <property type="entry name" value="Galactokinase"/>
    <property type="match status" value="1"/>
</dbReference>
<dbReference type="PRINTS" id="PR00959">
    <property type="entry name" value="MEVGALKINASE"/>
</dbReference>
<keyword evidence="17" id="KW-1185">Reference proteome</keyword>
<dbReference type="NCBIfam" id="TIGR00131">
    <property type="entry name" value="gal_kin"/>
    <property type="match status" value="1"/>
</dbReference>
<comment type="pathway">
    <text evidence="11">Carbohydrate metabolism; galactose metabolism.</text>
</comment>
<dbReference type="HAMAP" id="MF_00246">
    <property type="entry name" value="Galactokinase"/>
    <property type="match status" value="1"/>
</dbReference>
<dbReference type="PANTHER" id="PTHR10457:SF7">
    <property type="entry name" value="GALACTOKINASE-RELATED"/>
    <property type="match status" value="1"/>
</dbReference>
<keyword evidence="2 11" id="KW-0963">Cytoplasm</keyword>
<evidence type="ECO:0000313" key="16">
    <source>
        <dbReference type="EMBL" id="ASU35073.1"/>
    </source>
</evidence>
<dbReference type="GO" id="GO:0005524">
    <property type="term" value="F:ATP binding"/>
    <property type="evidence" value="ECO:0007669"/>
    <property type="project" value="UniProtKB-UniRule"/>
</dbReference>
<feature type="domain" description="GHMP kinase C-terminal" evidence="14">
    <location>
        <begin position="281"/>
        <end position="361"/>
    </location>
</feature>
<dbReference type="InterPro" id="IPR006203">
    <property type="entry name" value="GHMP_knse_ATP-bd_CS"/>
</dbReference>
<keyword evidence="6 11" id="KW-0418">Kinase</keyword>
<dbReference type="PRINTS" id="PR00473">
    <property type="entry name" value="GALCTOKINASE"/>
</dbReference>
<dbReference type="RefSeq" id="WP_094571323.1">
    <property type="nucleotide sequence ID" value="NZ_CP022743.1"/>
</dbReference>
<accession>A0A223NYY6</accession>
<dbReference type="EMBL" id="CP022743">
    <property type="protein sequence ID" value="ASU35073.1"/>
    <property type="molecule type" value="Genomic_DNA"/>
</dbReference>
<comment type="function">
    <text evidence="11">Catalyzes the transfer of the gamma-phosphate of ATP to D-galactose to form alpha-D-galactose-1-phosphate (Gal-1-P).</text>
</comment>
<dbReference type="GO" id="GO:0004335">
    <property type="term" value="F:galactokinase activity"/>
    <property type="evidence" value="ECO:0007669"/>
    <property type="project" value="UniProtKB-UniRule"/>
</dbReference>
<dbReference type="SUPFAM" id="SSF55060">
    <property type="entry name" value="GHMP Kinase, C-terminal domain"/>
    <property type="match status" value="1"/>
</dbReference>
<dbReference type="InterPro" id="IPR014721">
    <property type="entry name" value="Ribsml_uS5_D2-typ_fold_subgr"/>
</dbReference>
<dbReference type="AlphaFoldDB" id="A0A223NYY6"/>
<dbReference type="InterPro" id="IPR036554">
    <property type="entry name" value="GHMP_kinase_C_sf"/>
</dbReference>
<keyword evidence="3 11" id="KW-0808">Transferase</keyword>
<evidence type="ECO:0000256" key="12">
    <source>
        <dbReference type="NCBIfam" id="TIGR00131"/>
    </source>
</evidence>
<dbReference type="PIRSF" id="PIRSF000530">
    <property type="entry name" value="Galactokinase"/>
    <property type="match status" value="1"/>
</dbReference>
<reference evidence="16 17" key="1">
    <citation type="submission" date="2017-08" db="EMBL/GenBank/DDBJ databases">
        <title>Complete genome sequence of Mucilaginibacter sp. strain BJC16-A31.</title>
        <authorList>
            <consortium name="Henan University of Science and Technology"/>
            <person name="You X."/>
        </authorList>
    </citation>
    <scope>NUCLEOTIDE SEQUENCE [LARGE SCALE GENOMIC DNA]</scope>
    <source>
        <strain evidence="16 17">BJC16-A31</strain>
    </source>
</reference>
<evidence type="ECO:0000259" key="14">
    <source>
        <dbReference type="Pfam" id="PF08544"/>
    </source>
</evidence>
<dbReference type="Gene3D" id="3.30.230.10">
    <property type="match status" value="1"/>
</dbReference>
<keyword evidence="5 11" id="KW-0547">Nucleotide-binding</keyword>
<protein>
    <recommendedName>
        <fullName evidence="11 12">Galactokinase</fullName>
        <ecNumber evidence="11 12">2.7.1.6</ecNumber>
    </recommendedName>
    <alternativeName>
        <fullName evidence="11">Galactose kinase</fullName>
    </alternativeName>
</protein>
<dbReference type="InterPro" id="IPR006206">
    <property type="entry name" value="Mevalonate/galactokinase"/>
</dbReference>
<dbReference type="PROSITE" id="PS00106">
    <property type="entry name" value="GALACTOKINASE"/>
    <property type="match status" value="1"/>
</dbReference>
<evidence type="ECO:0000256" key="9">
    <source>
        <dbReference type="ARBA" id="ARBA00023144"/>
    </source>
</evidence>
<evidence type="ECO:0000256" key="1">
    <source>
        <dbReference type="ARBA" id="ARBA00006566"/>
    </source>
</evidence>
<evidence type="ECO:0000256" key="6">
    <source>
        <dbReference type="ARBA" id="ARBA00022777"/>
    </source>
</evidence>
<dbReference type="InterPro" id="IPR019741">
    <property type="entry name" value="Galactokinase_CS"/>
</dbReference>
<evidence type="ECO:0000256" key="3">
    <source>
        <dbReference type="ARBA" id="ARBA00022679"/>
    </source>
</evidence>
<keyword evidence="4 11" id="KW-0479">Metal-binding</keyword>
<keyword evidence="10 11" id="KW-0119">Carbohydrate metabolism</keyword>
<dbReference type="PROSITE" id="PS00627">
    <property type="entry name" value="GHMP_KINASES_ATP"/>
    <property type="match status" value="1"/>
</dbReference>
<dbReference type="GO" id="GO:0005829">
    <property type="term" value="C:cytosol"/>
    <property type="evidence" value="ECO:0007669"/>
    <property type="project" value="TreeGrafter"/>
</dbReference>
<dbReference type="Pfam" id="PF08544">
    <property type="entry name" value="GHMP_kinases_C"/>
    <property type="match status" value="1"/>
</dbReference>
<dbReference type="InterPro" id="IPR020568">
    <property type="entry name" value="Ribosomal_Su5_D2-typ_SF"/>
</dbReference>
<dbReference type="EC" id="2.7.1.6" evidence="11 12"/>
<feature type="site" description="Transition state stabilizer" evidence="11">
    <location>
        <position position="26"/>
    </location>
</feature>
<feature type="domain" description="GHMP kinase N-terminal" evidence="13">
    <location>
        <begin position="90"/>
        <end position="177"/>
    </location>
</feature>
<evidence type="ECO:0000259" key="15">
    <source>
        <dbReference type="Pfam" id="PF10509"/>
    </source>
</evidence>
<dbReference type="Pfam" id="PF10509">
    <property type="entry name" value="GalKase_gal_bdg"/>
    <property type="match status" value="1"/>
</dbReference>
<dbReference type="KEGG" id="muc:MuYL_3188"/>
<name>A0A223NYY6_9SPHI</name>
<evidence type="ECO:0000256" key="4">
    <source>
        <dbReference type="ARBA" id="ARBA00022723"/>
    </source>
</evidence>
<feature type="binding site" evidence="11">
    <location>
        <begin position="120"/>
        <end position="126"/>
    </location>
    <ligand>
        <name>ATP</name>
        <dbReference type="ChEBI" id="CHEBI:30616"/>
    </ligand>
</feature>
<comment type="catalytic activity">
    <reaction evidence="11">
        <text>alpha-D-galactose + ATP = alpha-D-galactose 1-phosphate + ADP + H(+)</text>
        <dbReference type="Rhea" id="RHEA:13553"/>
        <dbReference type="ChEBI" id="CHEBI:15378"/>
        <dbReference type="ChEBI" id="CHEBI:28061"/>
        <dbReference type="ChEBI" id="CHEBI:30616"/>
        <dbReference type="ChEBI" id="CHEBI:58336"/>
        <dbReference type="ChEBI" id="CHEBI:456216"/>
        <dbReference type="EC" id="2.7.1.6"/>
    </reaction>
</comment>
<evidence type="ECO:0000256" key="10">
    <source>
        <dbReference type="ARBA" id="ARBA00023277"/>
    </source>
</evidence>
<feature type="binding site" evidence="11">
    <location>
        <position position="158"/>
    </location>
    <ligand>
        <name>Mg(2+)</name>
        <dbReference type="ChEBI" id="CHEBI:18420"/>
    </ligand>
</feature>
<dbReference type="OrthoDB" id="250531at2"/>
<keyword evidence="7 11" id="KW-0067">ATP-binding</keyword>
<evidence type="ECO:0000256" key="2">
    <source>
        <dbReference type="ARBA" id="ARBA00022490"/>
    </source>
</evidence>
<dbReference type="GO" id="GO:0000287">
    <property type="term" value="F:magnesium ion binding"/>
    <property type="evidence" value="ECO:0007669"/>
    <property type="project" value="UniProtKB-UniRule"/>
</dbReference>
<dbReference type="InterPro" id="IPR000705">
    <property type="entry name" value="Galactokinase"/>
</dbReference>
<dbReference type="SUPFAM" id="SSF54211">
    <property type="entry name" value="Ribosomal protein S5 domain 2-like"/>
    <property type="match status" value="1"/>
</dbReference>
<gene>
    <name evidence="11" type="primary">galK</name>
    <name evidence="16" type="ORF">MuYL_3188</name>
</gene>
<dbReference type="Pfam" id="PF00288">
    <property type="entry name" value="GHMP_kinases_N"/>
    <property type="match status" value="1"/>
</dbReference>
<keyword evidence="9 11" id="KW-0299">Galactose metabolism</keyword>
<evidence type="ECO:0000256" key="8">
    <source>
        <dbReference type="ARBA" id="ARBA00022842"/>
    </source>
</evidence>
<feature type="binding site" evidence="11">
    <location>
        <begin position="32"/>
        <end position="35"/>
    </location>
    <ligand>
        <name>substrate</name>
    </ligand>
</feature>
<evidence type="ECO:0000259" key="13">
    <source>
        <dbReference type="Pfam" id="PF00288"/>
    </source>
</evidence>
<feature type="binding site" evidence="11">
    <location>
        <position position="66"/>
    </location>
    <ligand>
        <name>ATP</name>
        <dbReference type="ChEBI" id="CHEBI:30616"/>
    </ligand>
</feature>
<comment type="subcellular location">
    <subcellularLocation>
        <location evidence="11">Cytoplasm</location>
    </subcellularLocation>
</comment>